<dbReference type="Gene3D" id="1.10.238.10">
    <property type="entry name" value="EF-hand"/>
    <property type="match status" value="2"/>
</dbReference>
<reference evidence="4 5" key="1">
    <citation type="submission" date="2020-10" db="EMBL/GenBank/DDBJ databases">
        <title>Sequencing the genomes of 1000 actinobacteria strains.</title>
        <authorList>
            <person name="Klenk H.-P."/>
        </authorList>
    </citation>
    <scope>NUCLEOTIDE SEQUENCE [LARGE SCALE GENOMIC DNA]</scope>
    <source>
        <strain evidence="4 5">DSM 7307</strain>
    </source>
</reference>
<feature type="region of interest" description="Disordered" evidence="1">
    <location>
        <begin position="114"/>
        <end position="150"/>
    </location>
</feature>
<dbReference type="InterPro" id="IPR018247">
    <property type="entry name" value="EF_Hand_1_Ca_BS"/>
</dbReference>
<evidence type="ECO:0000256" key="1">
    <source>
        <dbReference type="SAM" id="MobiDB-lite"/>
    </source>
</evidence>
<evidence type="ECO:0000256" key="2">
    <source>
        <dbReference type="SAM" id="SignalP"/>
    </source>
</evidence>
<evidence type="ECO:0000313" key="5">
    <source>
        <dbReference type="Proteomes" id="UP000620262"/>
    </source>
</evidence>
<dbReference type="RefSeq" id="WP_192728335.1">
    <property type="nucleotide sequence ID" value="NZ_BAAAVL010000001.1"/>
</dbReference>
<dbReference type="Proteomes" id="UP000620262">
    <property type="component" value="Unassembled WGS sequence"/>
</dbReference>
<dbReference type="SUPFAM" id="SSF47473">
    <property type="entry name" value="EF-hand"/>
    <property type="match status" value="1"/>
</dbReference>
<evidence type="ECO:0000259" key="3">
    <source>
        <dbReference type="PROSITE" id="PS50222"/>
    </source>
</evidence>
<dbReference type="Pfam" id="PF13202">
    <property type="entry name" value="EF-hand_5"/>
    <property type="match status" value="4"/>
</dbReference>
<proteinExistence type="predicted"/>
<protein>
    <submittedName>
        <fullName evidence="4">Ca2+-binding EF-hand superfamily protein</fullName>
    </submittedName>
</protein>
<sequence>MYRNKLILTALSSVLLLGAAAGASFAAPGDQAAHPGHHGKMEHGMMGGPRGAAFREIAFVRMLKQFDTNKDGQITKQEATDGMEKIFAAIDTNHDGSLTPGEIRAYREAQFKARREAVSAKQGDADQNATPQAGDDKDHGRHGHDGHHWMHGNAHFKAITMMMGRIDTDQNGQISKQEAETAFNKFFDRMDRNKDGVISIDDMPDQPFL</sequence>
<dbReference type="EMBL" id="JADBEC010000001">
    <property type="protein sequence ID" value="MBE1504284.1"/>
    <property type="molecule type" value="Genomic_DNA"/>
</dbReference>
<comment type="caution">
    <text evidence="4">The sequence shown here is derived from an EMBL/GenBank/DDBJ whole genome shotgun (WGS) entry which is preliminary data.</text>
</comment>
<gene>
    <name evidence="4" type="ORF">H4W29_001465</name>
</gene>
<evidence type="ECO:0000313" key="4">
    <source>
        <dbReference type="EMBL" id="MBE1504284.1"/>
    </source>
</evidence>
<dbReference type="SMART" id="SM00054">
    <property type="entry name" value="EFh"/>
    <property type="match status" value="2"/>
</dbReference>
<dbReference type="InterPro" id="IPR011992">
    <property type="entry name" value="EF-hand-dom_pair"/>
</dbReference>
<dbReference type="PROSITE" id="PS50222">
    <property type="entry name" value="EF_HAND_2"/>
    <property type="match status" value="1"/>
</dbReference>
<keyword evidence="5" id="KW-1185">Reference proteome</keyword>
<dbReference type="PROSITE" id="PS00018">
    <property type="entry name" value="EF_HAND_1"/>
    <property type="match status" value="2"/>
</dbReference>
<feature type="domain" description="EF-hand" evidence="3">
    <location>
        <begin position="54"/>
        <end position="89"/>
    </location>
</feature>
<accession>A0ABR9IM82</accession>
<dbReference type="InterPro" id="IPR002048">
    <property type="entry name" value="EF_hand_dom"/>
</dbReference>
<name>A0ABR9IM82_RHIVS</name>
<feature type="chain" id="PRO_5047524753" evidence="2">
    <location>
        <begin position="27"/>
        <end position="209"/>
    </location>
</feature>
<organism evidence="4 5">
    <name type="scientific">Rhizobium viscosum</name>
    <name type="common">Arthrobacter viscosus</name>
    <dbReference type="NCBI Taxonomy" id="1673"/>
    <lineage>
        <taxon>Bacteria</taxon>
        <taxon>Pseudomonadati</taxon>
        <taxon>Pseudomonadota</taxon>
        <taxon>Alphaproteobacteria</taxon>
        <taxon>Hyphomicrobiales</taxon>
        <taxon>Rhizobiaceae</taxon>
        <taxon>Rhizobium/Agrobacterium group</taxon>
        <taxon>Rhizobium</taxon>
    </lineage>
</organism>
<keyword evidence="2" id="KW-0732">Signal</keyword>
<feature type="signal peptide" evidence="2">
    <location>
        <begin position="1"/>
        <end position="26"/>
    </location>
</feature>